<sequence length="181" mass="21137">MKKDSGEDPQLAVGTGVLSGLVMFTGRDFDSWHKRFELVCQGQKLTDDEKKRALLLALEPHVWKEVISLKWDELTFKKLVERLKIRFRQTRDPSSEMMKLLNIRMEHEVTHQEFASKIYQLALQSFEKDIDERMLVGMFINGLVDPHLQQHLQRENPGDIWDAATIADRWETNHLARLPGN</sequence>
<comment type="caution">
    <text evidence="1">The sequence shown here is derived from an EMBL/GenBank/DDBJ whole genome shotgun (WGS) entry which is preliminary data.</text>
</comment>
<protein>
    <recommendedName>
        <fullName evidence="3">Retrotransposon gag domain-containing protein</fullName>
    </recommendedName>
</protein>
<accession>A0A0C2N6C7</accession>
<gene>
    <name evidence="1" type="ORF">RF11_10456</name>
</gene>
<dbReference type="EMBL" id="JWZT01000019">
    <property type="protein sequence ID" value="KII75161.1"/>
    <property type="molecule type" value="Genomic_DNA"/>
</dbReference>
<organism evidence="1 2">
    <name type="scientific">Thelohanellus kitauei</name>
    <name type="common">Myxosporean</name>
    <dbReference type="NCBI Taxonomy" id="669202"/>
    <lineage>
        <taxon>Eukaryota</taxon>
        <taxon>Metazoa</taxon>
        <taxon>Cnidaria</taxon>
        <taxon>Myxozoa</taxon>
        <taxon>Myxosporea</taxon>
        <taxon>Bivalvulida</taxon>
        <taxon>Platysporina</taxon>
        <taxon>Myxobolidae</taxon>
        <taxon>Thelohanellus</taxon>
    </lineage>
</organism>
<evidence type="ECO:0000313" key="2">
    <source>
        <dbReference type="Proteomes" id="UP000031668"/>
    </source>
</evidence>
<keyword evidence="2" id="KW-1185">Reference proteome</keyword>
<dbReference type="OrthoDB" id="10028501at2759"/>
<name>A0A0C2N6C7_THEKT</name>
<dbReference type="Proteomes" id="UP000031668">
    <property type="component" value="Unassembled WGS sequence"/>
</dbReference>
<evidence type="ECO:0008006" key="3">
    <source>
        <dbReference type="Google" id="ProtNLM"/>
    </source>
</evidence>
<proteinExistence type="predicted"/>
<evidence type="ECO:0000313" key="1">
    <source>
        <dbReference type="EMBL" id="KII75161.1"/>
    </source>
</evidence>
<reference evidence="1 2" key="1">
    <citation type="journal article" date="2014" name="Genome Biol. Evol.">
        <title>The genome of the myxosporean Thelohanellus kitauei shows adaptations to nutrient acquisition within its fish host.</title>
        <authorList>
            <person name="Yang Y."/>
            <person name="Xiong J."/>
            <person name="Zhou Z."/>
            <person name="Huo F."/>
            <person name="Miao W."/>
            <person name="Ran C."/>
            <person name="Liu Y."/>
            <person name="Zhang J."/>
            <person name="Feng J."/>
            <person name="Wang M."/>
            <person name="Wang M."/>
            <person name="Wang L."/>
            <person name="Yao B."/>
        </authorList>
    </citation>
    <scope>NUCLEOTIDE SEQUENCE [LARGE SCALE GENOMIC DNA]</scope>
    <source>
        <strain evidence="1">Wuqing</strain>
    </source>
</reference>
<dbReference type="AlphaFoldDB" id="A0A0C2N6C7"/>